<evidence type="ECO:0008006" key="3">
    <source>
        <dbReference type="Google" id="ProtNLM"/>
    </source>
</evidence>
<dbReference type="RefSeq" id="WP_283763483.1">
    <property type="nucleotide sequence ID" value="NZ_JAQPOK010000109.1"/>
</dbReference>
<protein>
    <recommendedName>
        <fullName evidence="3">Transposase</fullName>
    </recommendedName>
</protein>
<reference evidence="1 2" key="1">
    <citation type="submission" date="2023-01" db="EMBL/GenBank/DDBJ databases">
        <title>Novel diversity within Roseofilum (Cyanobacteria; Desertifilaceae) from marine benthic mats with descriptions of four novel species.</title>
        <authorList>
            <person name="Wang Y."/>
            <person name="Berthold D.E."/>
            <person name="Hu J."/>
            <person name="Lefler F.W."/>
            <person name="Laughinghouse H.D. IV."/>
        </authorList>
    </citation>
    <scope>NUCLEOTIDE SEQUENCE [LARGE SCALE GENOMIC DNA]</scope>
    <source>
        <strain evidence="1 2">BLCC-M91</strain>
    </source>
</reference>
<keyword evidence="2" id="KW-1185">Reference proteome</keyword>
<organism evidence="1 2">
    <name type="scientific">Roseofilum halophilum BLCC-M91</name>
    <dbReference type="NCBI Taxonomy" id="3022259"/>
    <lineage>
        <taxon>Bacteria</taxon>
        <taxon>Bacillati</taxon>
        <taxon>Cyanobacteriota</taxon>
        <taxon>Cyanophyceae</taxon>
        <taxon>Desertifilales</taxon>
        <taxon>Desertifilaceae</taxon>
        <taxon>Roseofilum</taxon>
        <taxon>Roseofilum halophilum</taxon>
    </lineage>
</organism>
<accession>A0ABT7BLV5</accession>
<name>A0ABT7BLV5_9CYAN</name>
<gene>
    <name evidence="1" type="ORF">PJF56_15050</name>
</gene>
<dbReference type="Proteomes" id="UP001231370">
    <property type="component" value="Unassembled WGS sequence"/>
</dbReference>
<sequence length="87" mass="9641">YSASRGRRVMGNGQKGKPFFTLCVPILQAFHGTTLSRNISITVPHNIEKRCISSPLENLREIAFVDSLHPDYSCSSVKNKTKYVATG</sequence>
<comment type="caution">
    <text evidence="1">The sequence shown here is derived from an EMBL/GenBank/DDBJ whole genome shotgun (WGS) entry which is preliminary data.</text>
</comment>
<proteinExistence type="predicted"/>
<feature type="non-terminal residue" evidence="1">
    <location>
        <position position="1"/>
    </location>
</feature>
<dbReference type="EMBL" id="JAQPOK010000109">
    <property type="protein sequence ID" value="MDJ1180182.1"/>
    <property type="molecule type" value="Genomic_DNA"/>
</dbReference>
<evidence type="ECO:0000313" key="1">
    <source>
        <dbReference type="EMBL" id="MDJ1180182.1"/>
    </source>
</evidence>
<evidence type="ECO:0000313" key="2">
    <source>
        <dbReference type="Proteomes" id="UP001231370"/>
    </source>
</evidence>